<evidence type="ECO:0000313" key="8">
    <source>
        <dbReference type="Proteomes" id="UP000241434"/>
    </source>
</evidence>
<dbReference type="InterPro" id="IPR015881">
    <property type="entry name" value="ARHD_Rieske_2Fe_2S"/>
</dbReference>
<dbReference type="InterPro" id="IPR044043">
    <property type="entry name" value="VanA_C_cat"/>
</dbReference>
<comment type="caution">
    <text evidence="7">The sequence shown here is derived from an EMBL/GenBank/DDBJ whole genome shotgun (WGS) entry which is preliminary data.</text>
</comment>
<dbReference type="GO" id="GO:0051537">
    <property type="term" value="F:2 iron, 2 sulfur cluster binding"/>
    <property type="evidence" value="ECO:0007669"/>
    <property type="project" value="UniProtKB-KW"/>
</dbReference>
<evidence type="ECO:0000256" key="1">
    <source>
        <dbReference type="ARBA" id="ARBA00022714"/>
    </source>
</evidence>
<accession>A0A2P7Q0H4</accession>
<dbReference type="AlphaFoldDB" id="A0A2P7Q0H4"/>
<dbReference type="InterPro" id="IPR017941">
    <property type="entry name" value="Rieske_2Fe-2S"/>
</dbReference>
<dbReference type="CDD" id="cd03469">
    <property type="entry name" value="Rieske_RO_Alpha_N"/>
    <property type="match status" value="1"/>
</dbReference>
<dbReference type="PROSITE" id="PS00570">
    <property type="entry name" value="RING_HYDROXYL_ALPHA"/>
    <property type="match status" value="1"/>
</dbReference>
<dbReference type="RefSeq" id="WP_106776194.1">
    <property type="nucleotide sequence ID" value="NZ_JYGE01000003.1"/>
</dbReference>
<name>A0A2P7Q0H4_9FIRM</name>
<dbReference type="OrthoDB" id="9800776at2"/>
<gene>
    <name evidence="7" type="ORF">UF10_02180</name>
</gene>
<evidence type="ECO:0000256" key="4">
    <source>
        <dbReference type="ARBA" id="ARBA00023004"/>
    </source>
</evidence>
<dbReference type="Gene3D" id="3.90.380.10">
    <property type="entry name" value="Naphthalene 1,2-dioxygenase Alpha Subunit, Chain A, domain 1"/>
    <property type="match status" value="1"/>
</dbReference>
<feature type="domain" description="Rieske" evidence="6">
    <location>
        <begin position="6"/>
        <end position="112"/>
    </location>
</feature>
<dbReference type="SUPFAM" id="SSF55961">
    <property type="entry name" value="Bet v1-like"/>
    <property type="match status" value="1"/>
</dbReference>
<evidence type="ECO:0000256" key="5">
    <source>
        <dbReference type="ARBA" id="ARBA00023014"/>
    </source>
</evidence>
<dbReference type="GO" id="GO:0004497">
    <property type="term" value="F:monooxygenase activity"/>
    <property type="evidence" value="ECO:0007669"/>
    <property type="project" value="UniProtKB-ARBA"/>
</dbReference>
<dbReference type="Pfam" id="PF00355">
    <property type="entry name" value="Rieske"/>
    <property type="match status" value="1"/>
</dbReference>
<dbReference type="SUPFAM" id="SSF50022">
    <property type="entry name" value="ISP domain"/>
    <property type="match status" value="1"/>
</dbReference>
<dbReference type="Gene3D" id="2.102.10.10">
    <property type="entry name" value="Rieske [2Fe-2S] iron-sulphur domain"/>
    <property type="match status" value="1"/>
</dbReference>
<keyword evidence="8" id="KW-1185">Reference proteome</keyword>
<dbReference type="PROSITE" id="PS51296">
    <property type="entry name" value="RIESKE"/>
    <property type="match status" value="1"/>
</dbReference>
<keyword evidence="3" id="KW-0560">Oxidoreductase</keyword>
<evidence type="ECO:0000256" key="3">
    <source>
        <dbReference type="ARBA" id="ARBA00023002"/>
    </source>
</evidence>
<organism evidence="7 8">
    <name type="scientific">Peptostreptococcus russellii</name>
    <dbReference type="NCBI Taxonomy" id="215200"/>
    <lineage>
        <taxon>Bacteria</taxon>
        <taxon>Bacillati</taxon>
        <taxon>Bacillota</taxon>
        <taxon>Clostridia</taxon>
        <taxon>Peptostreptococcales</taxon>
        <taxon>Peptostreptococcaceae</taxon>
        <taxon>Peptostreptococcus</taxon>
    </lineage>
</organism>
<keyword evidence="1" id="KW-0001">2Fe-2S</keyword>
<dbReference type="GO" id="GO:0016705">
    <property type="term" value="F:oxidoreductase activity, acting on paired donors, with incorporation or reduction of molecular oxygen"/>
    <property type="evidence" value="ECO:0007669"/>
    <property type="project" value="UniProtKB-ARBA"/>
</dbReference>
<dbReference type="Pfam" id="PF19112">
    <property type="entry name" value="VanA_C"/>
    <property type="match status" value="1"/>
</dbReference>
<protein>
    <submittedName>
        <fullName evidence="7">(2Fe-2S)-binding protein</fullName>
    </submittedName>
</protein>
<reference evidence="7" key="1">
    <citation type="thesis" date="2015" institute="Rutgers" country="The State University of New Jersey, 14 College Farm Rd., New Brunswick, NJ, USA">
        <title>Ammonia toxicity in bacteria and its implications for treatment of and resource recovery from highly nitrogenous organic wastes.</title>
        <authorList>
            <person name="Luther A.K."/>
        </authorList>
    </citation>
    <scope>NUCLEOTIDE SEQUENCE</scope>
    <source>
        <strain evidence="7">RT-10B</strain>
    </source>
</reference>
<dbReference type="InterPro" id="IPR036922">
    <property type="entry name" value="Rieske_2Fe-2S_sf"/>
</dbReference>
<sequence>MIKNSWYAVLSSREIKNNKLLSAKRLGKNLVFFRGKDGELSCFMDKCLHRGAALSGGKIKENCIQCPFHGIEYDKDGKCVFIPSEGKSSEKDFSRFNLEKFPVKEVNDMIYLWYGDEEVIGEPDYFDEVSKEGYVYSELVDHWKVHYSRVIENQMDVSHLPFVHYNTIGRGNKTLVNGPKTIWIDENTLQTSANNEVDRGQTPLKSEESVIKSTNLKFKFPNSWLNTISEKIMVTAYFVPIDQENTLLYIRFYNRITPIKVLNKLISYIAKFANLKIERQDKKVVETQMPKESSLRMGEMLLSADKAIIEYRKRREKLKNNIEN</sequence>
<dbReference type="PANTHER" id="PTHR21266:SF59">
    <property type="entry name" value="BLR4922 PROTEIN"/>
    <property type="match status" value="1"/>
</dbReference>
<dbReference type="InterPro" id="IPR050584">
    <property type="entry name" value="Cholesterol_7-desaturase"/>
</dbReference>
<keyword evidence="2" id="KW-0479">Metal-binding</keyword>
<dbReference type="PANTHER" id="PTHR21266">
    <property type="entry name" value="IRON-SULFUR DOMAIN CONTAINING PROTEIN"/>
    <property type="match status" value="1"/>
</dbReference>
<evidence type="ECO:0000256" key="2">
    <source>
        <dbReference type="ARBA" id="ARBA00022723"/>
    </source>
</evidence>
<keyword evidence="5" id="KW-0411">Iron-sulfur</keyword>
<evidence type="ECO:0000259" key="6">
    <source>
        <dbReference type="PROSITE" id="PS51296"/>
    </source>
</evidence>
<dbReference type="Proteomes" id="UP000241434">
    <property type="component" value="Unassembled WGS sequence"/>
</dbReference>
<dbReference type="GO" id="GO:0005506">
    <property type="term" value="F:iron ion binding"/>
    <property type="evidence" value="ECO:0007669"/>
    <property type="project" value="InterPro"/>
</dbReference>
<proteinExistence type="predicted"/>
<keyword evidence="4" id="KW-0408">Iron</keyword>
<evidence type="ECO:0000313" key="7">
    <source>
        <dbReference type="EMBL" id="PSJ31473.1"/>
    </source>
</evidence>
<dbReference type="EMBL" id="JYGE01000003">
    <property type="protein sequence ID" value="PSJ31473.1"/>
    <property type="molecule type" value="Genomic_DNA"/>
</dbReference>